<evidence type="ECO:0000313" key="1">
    <source>
        <dbReference type="EMBL" id="GIN61371.1"/>
    </source>
</evidence>
<keyword evidence="2" id="KW-1185">Reference proteome</keyword>
<name>A0A920BT77_9BACI</name>
<dbReference type="AlphaFoldDB" id="A0A920BT77"/>
<organism evidence="1 2">
    <name type="scientific">Robertmurraya siralis</name>
    <dbReference type="NCBI Taxonomy" id="77777"/>
    <lineage>
        <taxon>Bacteria</taxon>
        <taxon>Bacillati</taxon>
        <taxon>Bacillota</taxon>
        <taxon>Bacilli</taxon>
        <taxon>Bacillales</taxon>
        <taxon>Bacillaceae</taxon>
        <taxon>Robertmurraya</taxon>
    </lineage>
</organism>
<reference evidence="1" key="1">
    <citation type="submission" date="2021-03" db="EMBL/GenBank/DDBJ databases">
        <title>Antimicrobial resistance genes in bacteria isolated from Japanese honey, and their potential for conferring macrolide and lincosamide resistance in the American foulbrood pathogen Paenibacillus larvae.</title>
        <authorList>
            <person name="Okamoto M."/>
            <person name="Kumagai M."/>
            <person name="Kanamori H."/>
            <person name="Takamatsu D."/>
        </authorList>
    </citation>
    <scope>NUCLEOTIDE SEQUENCE</scope>
    <source>
        <strain evidence="1">J27TS8</strain>
    </source>
</reference>
<proteinExistence type="predicted"/>
<comment type="caution">
    <text evidence="1">The sequence shown here is derived from an EMBL/GenBank/DDBJ whole genome shotgun (WGS) entry which is preliminary data.</text>
</comment>
<dbReference type="EMBL" id="BORC01000002">
    <property type="protein sequence ID" value="GIN61371.1"/>
    <property type="molecule type" value="Genomic_DNA"/>
</dbReference>
<evidence type="ECO:0000313" key="2">
    <source>
        <dbReference type="Proteomes" id="UP000682111"/>
    </source>
</evidence>
<gene>
    <name evidence="1" type="ORF">J27TS8_13640</name>
</gene>
<accession>A0A920BT77</accession>
<dbReference type="Proteomes" id="UP000682111">
    <property type="component" value="Unassembled WGS sequence"/>
</dbReference>
<sequence length="57" mass="6786">MHPKSNPHIIYKKLEFFNDINMKKNNTNSLLNTFKKFIIYESLLKERFNKAKGVSVL</sequence>
<protein>
    <submittedName>
        <fullName evidence="1">Uncharacterized protein</fullName>
    </submittedName>
</protein>